<keyword evidence="3 5" id="KW-0819">tRNA processing</keyword>
<dbReference type="PANTHER" id="PTHR11082">
    <property type="entry name" value="TRNA-DIHYDROURIDINE SYNTHASE"/>
    <property type="match status" value="1"/>
</dbReference>
<dbReference type="Pfam" id="PF01207">
    <property type="entry name" value="Dus"/>
    <property type="match status" value="1"/>
</dbReference>
<evidence type="ECO:0000256" key="5">
    <source>
        <dbReference type="PIRNR" id="PIRNR006621"/>
    </source>
</evidence>
<keyword evidence="1 5" id="KW-0285">Flavoprotein</keyword>
<feature type="binding site" evidence="7">
    <location>
        <position position="151"/>
    </location>
    <ligand>
        <name>FMN</name>
        <dbReference type="ChEBI" id="CHEBI:58210"/>
    </ligand>
</feature>
<keyword evidence="7" id="KW-0547">Nucleotide-binding</keyword>
<evidence type="ECO:0000259" key="8">
    <source>
        <dbReference type="Pfam" id="PF01207"/>
    </source>
</evidence>
<evidence type="ECO:0000313" key="10">
    <source>
        <dbReference type="Proteomes" id="UP000095228"/>
    </source>
</evidence>
<evidence type="ECO:0000256" key="3">
    <source>
        <dbReference type="ARBA" id="ARBA00022694"/>
    </source>
</evidence>
<dbReference type="KEGG" id="obg:Verru16b_03408"/>
<comment type="cofactor">
    <cofactor evidence="5 7">
        <name>FMN</name>
        <dbReference type="ChEBI" id="CHEBI:58210"/>
    </cofactor>
</comment>
<dbReference type="PIRSF" id="PIRSF006621">
    <property type="entry name" value="Dus"/>
    <property type="match status" value="1"/>
</dbReference>
<feature type="binding site" evidence="7">
    <location>
        <begin position="235"/>
        <end position="236"/>
    </location>
    <ligand>
        <name>FMN</name>
        <dbReference type="ChEBI" id="CHEBI:58210"/>
    </ligand>
</feature>
<accession>A0A1D8AZK5</accession>
<dbReference type="InterPro" id="IPR035587">
    <property type="entry name" value="DUS-like_FMN-bd"/>
</dbReference>
<protein>
    <recommendedName>
        <fullName evidence="5">tRNA-dihydrouridine synthase</fullName>
        <ecNumber evidence="5">1.3.1.-</ecNumber>
    </recommendedName>
</protein>
<dbReference type="AlphaFoldDB" id="A0A1D8AZK5"/>
<evidence type="ECO:0000256" key="4">
    <source>
        <dbReference type="ARBA" id="ARBA00023002"/>
    </source>
</evidence>
<feature type="binding site" evidence="7">
    <location>
        <position position="82"/>
    </location>
    <ligand>
        <name>FMN</name>
        <dbReference type="ChEBI" id="CHEBI:58210"/>
    </ligand>
</feature>
<gene>
    <name evidence="9" type="primary">dusC_2</name>
    <name evidence="9" type="ORF">Verru16b_03408</name>
</gene>
<dbReference type="PATRIC" id="fig|1838286.3.peg.3446"/>
<feature type="binding site" evidence="7">
    <location>
        <position position="180"/>
    </location>
    <ligand>
        <name>FMN</name>
        <dbReference type="ChEBI" id="CHEBI:58210"/>
    </ligand>
</feature>
<dbReference type="CDD" id="cd02801">
    <property type="entry name" value="DUS_like_FMN"/>
    <property type="match status" value="1"/>
</dbReference>
<proteinExistence type="inferred from homology"/>
<dbReference type="GO" id="GO:0050660">
    <property type="term" value="F:flavin adenine dinucleotide binding"/>
    <property type="evidence" value="ECO:0007669"/>
    <property type="project" value="InterPro"/>
</dbReference>
<evidence type="ECO:0000256" key="6">
    <source>
        <dbReference type="PIRSR" id="PIRSR006621-1"/>
    </source>
</evidence>
<dbReference type="PANTHER" id="PTHR11082:SF25">
    <property type="entry name" value="DUS-LIKE FMN-BINDING DOMAIN-CONTAINING PROTEIN"/>
    <property type="match status" value="1"/>
</dbReference>
<keyword evidence="10" id="KW-1185">Reference proteome</keyword>
<name>A0A1D8AZK5_9BACT</name>
<keyword evidence="2 5" id="KW-0288">FMN</keyword>
<evidence type="ECO:0000313" key="9">
    <source>
        <dbReference type="EMBL" id="AOS46307.1"/>
    </source>
</evidence>
<comment type="similarity">
    <text evidence="5">Belongs to the dus family.</text>
</comment>
<dbReference type="Proteomes" id="UP000095228">
    <property type="component" value="Chromosome"/>
</dbReference>
<dbReference type="Gene3D" id="3.20.20.70">
    <property type="entry name" value="Aldolase class I"/>
    <property type="match status" value="1"/>
</dbReference>
<evidence type="ECO:0000256" key="2">
    <source>
        <dbReference type="ARBA" id="ARBA00022643"/>
    </source>
</evidence>
<feature type="active site" description="Proton donor" evidence="6">
    <location>
        <position position="112"/>
    </location>
</feature>
<dbReference type="STRING" id="1838286.Verru16b_03408"/>
<organism evidence="9 10">
    <name type="scientific">Lacunisphaera limnophila</name>
    <dbReference type="NCBI Taxonomy" id="1838286"/>
    <lineage>
        <taxon>Bacteria</taxon>
        <taxon>Pseudomonadati</taxon>
        <taxon>Verrucomicrobiota</taxon>
        <taxon>Opitutia</taxon>
        <taxon>Opitutales</taxon>
        <taxon>Opitutaceae</taxon>
        <taxon>Lacunisphaera</taxon>
    </lineage>
</organism>
<sequence>MIPAPSTPSRALPAGHLPGQPLSALAPMQDVTDLAFMRVMAHYGAPDYFFTEFFRVHAQSRPEKHIVRSLVENRTGRPVFAQLIGEEIPHMVRTVQDLLRYPVAGIDLNMGCPAPKIYKKNVGGGLLRDPAKIDELIGRLRDAVPGLFTVKMRIGFDSTENYERILALINKHGVDLLSVHGRTVKEGYRSEVHYDFIGTAARTVGRPVLANGNITSAAKASAVLAETGAAGVMIGRHAIRNPWIFRQCRERFAHTAVFSPTLADVREYVDRLYRETQTPDIPEAAHVAKMKKYLNFVGQSVDAEGRFLHDMRRAMTEAELFAVCDRHLLTEPAKTFADEPYPGIIARPNCETPTESCSLDTVTA</sequence>
<reference evidence="9 10" key="1">
    <citation type="submission" date="2016-06" db="EMBL/GenBank/DDBJ databases">
        <title>Three novel species with peptidoglycan cell walls form the new genus Lacunisphaera gen. nov. in the family Opitutaceae of the verrucomicrobial subdivision 4.</title>
        <authorList>
            <person name="Rast P."/>
            <person name="Gloeckner I."/>
            <person name="Jogler M."/>
            <person name="Boedeker C."/>
            <person name="Jeske O."/>
            <person name="Wiegand S."/>
            <person name="Reinhardt R."/>
            <person name="Schumann P."/>
            <person name="Rohde M."/>
            <person name="Spring S."/>
            <person name="Gloeckner F.O."/>
            <person name="Jogler C."/>
        </authorList>
    </citation>
    <scope>NUCLEOTIDE SEQUENCE [LARGE SCALE GENOMIC DNA]</scope>
    <source>
        <strain evidence="9 10">IG16b</strain>
    </source>
</reference>
<evidence type="ECO:0000256" key="7">
    <source>
        <dbReference type="PIRSR" id="PIRSR006621-2"/>
    </source>
</evidence>
<comment type="function">
    <text evidence="5">Catalyzes the synthesis of 5,6-dihydrouridine (D), a modified base found in the D-loop of most tRNAs, via the reduction of the C5-C6 double bond in target uridines.</text>
</comment>
<dbReference type="GO" id="GO:0017150">
    <property type="term" value="F:tRNA dihydrouridine synthase activity"/>
    <property type="evidence" value="ECO:0007669"/>
    <property type="project" value="InterPro"/>
</dbReference>
<dbReference type="EC" id="1.3.1.-" evidence="5"/>
<keyword evidence="4 5" id="KW-0560">Oxidoreductase</keyword>
<dbReference type="SUPFAM" id="SSF51395">
    <property type="entry name" value="FMN-linked oxidoreductases"/>
    <property type="match status" value="1"/>
</dbReference>
<feature type="domain" description="DUS-like FMN-binding" evidence="8">
    <location>
        <begin position="25"/>
        <end position="274"/>
    </location>
</feature>
<dbReference type="InterPro" id="IPR013785">
    <property type="entry name" value="Aldolase_TIM"/>
</dbReference>
<evidence type="ECO:0000256" key="1">
    <source>
        <dbReference type="ARBA" id="ARBA00022630"/>
    </source>
</evidence>
<dbReference type="InterPro" id="IPR001269">
    <property type="entry name" value="DUS_fam"/>
</dbReference>
<dbReference type="EMBL" id="CP016094">
    <property type="protein sequence ID" value="AOS46307.1"/>
    <property type="molecule type" value="Genomic_DNA"/>
</dbReference>